<evidence type="ECO:0000256" key="5">
    <source>
        <dbReference type="ARBA" id="ARBA00022801"/>
    </source>
</evidence>
<dbReference type="InterPro" id="IPR000718">
    <property type="entry name" value="Peptidase_M13"/>
</dbReference>
<organism evidence="12 13">
    <name type="scientific">Strongylocentrotus purpuratus</name>
    <name type="common">Purple sea urchin</name>
    <dbReference type="NCBI Taxonomy" id="7668"/>
    <lineage>
        <taxon>Eukaryota</taxon>
        <taxon>Metazoa</taxon>
        <taxon>Echinodermata</taxon>
        <taxon>Eleutherozoa</taxon>
        <taxon>Echinozoa</taxon>
        <taxon>Echinoidea</taxon>
        <taxon>Euechinoidea</taxon>
        <taxon>Echinacea</taxon>
        <taxon>Camarodonta</taxon>
        <taxon>Echinidea</taxon>
        <taxon>Strongylocentrotidae</taxon>
        <taxon>Strongylocentrotus</taxon>
    </lineage>
</organism>
<dbReference type="PRINTS" id="PR00786">
    <property type="entry name" value="NEPRILYSIN"/>
</dbReference>
<proteinExistence type="inferred from homology"/>
<feature type="region of interest" description="Disordered" evidence="8">
    <location>
        <begin position="1"/>
        <end position="29"/>
    </location>
</feature>
<evidence type="ECO:0000259" key="11">
    <source>
        <dbReference type="Pfam" id="PF05649"/>
    </source>
</evidence>
<dbReference type="Gene3D" id="1.10.1380.10">
    <property type="entry name" value="Neutral endopeptidase , domain2"/>
    <property type="match status" value="1"/>
</dbReference>
<dbReference type="EnsemblMetazoa" id="XM_030986613">
    <property type="protein sequence ID" value="XP_030842473"/>
    <property type="gene ID" value="LOC580975"/>
</dbReference>
<dbReference type="AlphaFoldDB" id="A0A7M7SZB7"/>
<dbReference type="InterPro" id="IPR024079">
    <property type="entry name" value="MetalloPept_cat_dom_sf"/>
</dbReference>
<reference evidence="13" key="1">
    <citation type="submission" date="2015-02" db="EMBL/GenBank/DDBJ databases">
        <title>Genome sequencing for Strongylocentrotus purpuratus.</title>
        <authorList>
            <person name="Murali S."/>
            <person name="Liu Y."/>
            <person name="Vee V."/>
            <person name="English A."/>
            <person name="Wang M."/>
            <person name="Skinner E."/>
            <person name="Han Y."/>
            <person name="Muzny D.M."/>
            <person name="Worley K.C."/>
            <person name="Gibbs R.A."/>
        </authorList>
    </citation>
    <scope>NUCLEOTIDE SEQUENCE</scope>
</reference>
<evidence type="ECO:0000313" key="13">
    <source>
        <dbReference type="Proteomes" id="UP000007110"/>
    </source>
</evidence>
<keyword evidence="13" id="KW-1185">Reference proteome</keyword>
<dbReference type="GO" id="GO:0005886">
    <property type="term" value="C:plasma membrane"/>
    <property type="evidence" value="ECO:0000318"/>
    <property type="project" value="GO_Central"/>
</dbReference>
<dbReference type="PANTHER" id="PTHR11733">
    <property type="entry name" value="ZINC METALLOPROTEASE FAMILY M13 NEPRILYSIN-RELATED"/>
    <property type="match status" value="1"/>
</dbReference>
<dbReference type="Gene3D" id="3.40.390.10">
    <property type="entry name" value="Collagenase (Catalytic Domain)"/>
    <property type="match status" value="1"/>
</dbReference>
<evidence type="ECO:0000256" key="7">
    <source>
        <dbReference type="ARBA" id="ARBA00023049"/>
    </source>
</evidence>
<dbReference type="RefSeq" id="XP_030842473.1">
    <property type="nucleotide sequence ID" value="XM_030986613.1"/>
</dbReference>
<dbReference type="PANTHER" id="PTHR11733:SF167">
    <property type="entry name" value="FI17812P1-RELATED"/>
    <property type="match status" value="1"/>
</dbReference>
<keyword evidence="9" id="KW-0812">Transmembrane</keyword>
<dbReference type="PROSITE" id="PS51885">
    <property type="entry name" value="NEPRILYSIN"/>
    <property type="match status" value="1"/>
</dbReference>
<keyword evidence="4" id="KW-0479">Metal-binding</keyword>
<comment type="similarity">
    <text evidence="2">Belongs to the peptidase M13 family.</text>
</comment>
<evidence type="ECO:0000256" key="4">
    <source>
        <dbReference type="ARBA" id="ARBA00022723"/>
    </source>
</evidence>
<feature type="compositionally biased region" description="Basic and acidic residues" evidence="8">
    <location>
        <begin position="1"/>
        <end position="12"/>
    </location>
</feature>
<evidence type="ECO:0000259" key="10">
    <source>
        <dbReference type="Pfam" id="PF01431"/>
    </source>
</evidence>
<feature type="domain" description="Peptidase M13 N-terminal" evidence="11">
    <location>
        <begin position="142"/>
        <end position="531"/>
    </location>
</feature>
<keyword evidence="6" id="KW-0862">Zinc</keyword>
<keyword evidence="5" id="KW-0378">Hydrolase</keyword>
<sequence>MARVQNKERLPSDEENLTGIPSPDSVADSPCLRPSLSNGHCTREATTFTFPAQGDQRGVPEVTTSPLFQRTRLEKRLIILAVILAACSVTMVSILFVQWHSSLNQRNNQAQSAGECSEICTSPNCVASAARLITNMDLDVDPCEDFYEYSCGGWHKSNVIPEDDSHYAVPSKLIKSLEIQCKELIERKPPPSETAAIRKARNFYQSCMNEDILTQRGSEPLKALLRELGGWPVVNDGVYDEGTWTLEDVLAASRIQLDRNFLFHNRISVDAADSNAHILTFDQPILGLENRDYFLRNESIKGLEAYQKYMIDMALYVRGDSDREEVTRQMQEVLNFEKKMANISMTQLAKRRAQIMNQKVSVSYLKRRIPAINWTRYFQLVMNTSSVDHSMELVVYSPQYLLGLNQMLLETPNRTIANYVVWRAVTHTMDMMNTEARSIRQTFLKVVSGEKKERARWIQCIDNTNTYMAHALGALFVQEKFDVESKETAFKMIGHMRDALYSIINSTDWMDDVTKQKALQKAFAIREQIGYEEKLLNFTHLDGLYEGVDITVDQYFENAVQIMSEHARKLFGKLDESVDRYGWSTAPVVVNAYYQFPSNSITFPAGILQPPYFSRRYSRSMNYGGIGVVIGHELMHAFDDKGRHFDIDGNLGIWWSNSSSQSFQRKAQCLVDQYSNYQYEDLGMNINGWQTLGENIADNGGLKEAFMAYRHSVEETGKEEPLLPGINLTHNQIFFLSFGQLWCGLHRDQDRINSLKTDYHSPLKFRVWGSVSNSEHFAKAFNCPTGSPMNPTKKCGVW</sequence>
<dbReference type="InterPro" id="IPR042089">
    <property type="entry name" value="Peptidase_M13_dom_2"/>
</dbReference>
<dbReference type="Pfam" id="PF05649">
    <property type="entry name" value="Peptidase_M13_N"/>
    <property type="match status" value="1"/>
</dbReference>
<comment type="cofactor">
    <cofactor evidence="1">
        <name>Zn(2+)</name>
        <dbReference type="ChEBI" id="CHEBI:29105"/>
    </cofactor>
</comment>
<dbReference type="GO" id="GO:0004222">
    <property type="term" value="F:metalloendopeptidase activity"/>
    <property type="evidence" value="ECO:0000318"/>
    <property type="project" value="GO_Central"/>
</dbReference>
<evidence type="ECO:0000256" key="8">
    <source>
        <dbReference type="SAM" id="MobiDB-lite"/>
    </source>
</evidence>
<evidence type="ECO:0000256" key="9">
    <source>
        <dbReference type="SAM" id="Phobius"/>
    </source>
</evidence>
<dbReference type="KEGG" id="spu:580975"/>
<protein>
    <submittedName>
        <fullName evidence="12">Uncharacterized protein</fullName>
    </submittedName>
</protein>
<feature type="domain" description="Peptidase M13 C-terminal" evidence="10">
    <location>
        <begin position="591"/>
        <end position="796"/>
    </location>
</feature>
<dbReference type="OMA" id="YANERMG"/>
<keyword evidence="3" id="KW-0645">Protease</keyword>
<dbReference type="Proteomes" id="UP000007110">
    <property type="component" value="Unassembled WGS sequence"/>
</dbReference>
<reference evidence="12" key="2">
    <citation type="submission" date="2021-01" db="UniProtKB">
        <authorList>
            <consortium name="EnsemblMetazoa"/>
        </authorList>
    </citation>
    <scope>IDENTIFICATION</scope>
</reference>
<keyword evidence="9" id="KW-1133">Transmembrane helix</keyword>
<evidence type="ECO:0000256" key="3">
    <source>
        <dbReference type="ARBA" id="ARBA00022670"/>
    </source>
</evidence>
<keyword evidence="9" id="KW-0472">Membrane</keyword>
<dbReference type="OrthoDB" id="6475849at2759"/>
<evidence type="ECO:0000256" key="6">
    <source>
        <dbReference type="ARBA" id="ARBA00022833"/>
    </source>
</evidence>
<evidence type="ECO:0000313" key="12">
    <source>
        <dbReference type="EnsemblMetazoa" id="XP_030842473"/>
    </source>
</evidence>
<dbReference type="CDD" id="cd08662">
    <property type="entry name" value="M13"/>
    <property type="match status" value="1"/>
</dbReference>
<evidence type="ECO:0000256" key="1">
    <source>
        <dbReference type="ARBA" id="ARBA00001947"/>
    </source>
</evidence>
<dbReference type="GO" id="GO:0046872">
    <property type="term" value="F:metal ion binding"/>
    <property type="evidence" value="ECO:0007669"/>
    <property type="project" value="UniProtKB-KW"/>
</dbReference>
<dbReference type="GeneID" id="580975"/>
<dbReference type="GO" id="GO:0016485">
    <property type="term" value="P:protein processing"/>
    <property type="evidence" value="ECO:0000318"/>
    <property type="project" value="GO_Central"/>
</dbReference>
<dbReference type="InParanoid" id="A0A7M7SZB7"/>
<name>A0A7M7SZB7_STRPU</name>
<dbReference type="InterPro" id="IPR018497">
    <property type="entry name" value="Peptidase_M13_C"/>
</dbReference>
<dbReference type="SUPFAM" id="SSF55486">
    <property type="entry name" value="Metalloproteases ('zincins'), catalytic domain"/>
    <property type="match status" value="1"/>
</dbReference>
<accession>A0A7M7SZB7</accession>
<evidence type="ECO:0000256" key="2">
    <source>
        <dbReference type="ARBA" id="ARBA00007357"/>
    </source>
</evidence>
<keyword evidence="7" id="KW-0482">Metalloprotease</keyword>
<dbReference type="Pfam" id="PF01431">
    <property type="entry name" value="Peptidase_M13"/>
    <property type="match status" value="1"/>
</dbReference>
<dbReference type="InterPro" id="IPR008753">
    <property type="entry name" value="Peptidase_M13_N"/>
</dbReference>
<feature type="transmembrane region" description="Helical" evidence="9">
    <location>
        <begin position="77"/>
        <end position="99"/>
    </location>
</feature>